<dbReference type="OrthoDB" id="9945044at2"/>
<proteinExistence type="predicted"/>
<name>A0A3E1KCR5_9GAMM</name>
<comment type="caution">
    <text evidence="2">The sequence shown here is derived from an EMBL/GenBank/DDBJ whole genome shotgun (WGS) entry which is preliminary data.</text>
</comment>
<keyword evidence="3" id="KW-1185">Reference proteome</keyword>
<feature type="compositionally biased region" description="Basic and acidic residues" evidence="1">
    <location>
        <begin position="35"/>
        <end position="44"/>
    </location>
</feature>
<evidence type="ECO:0000313" key="3">
    <source>
        <dbReference type="Proteomes" id="UP000260351"/>
    </source>
</evidence>
<protein>
    <submittedName>
        <fullName evidence="2">Uncharacterized protein</fullName>
    </submittedName>
</protein>
<organism evidence="2 3">
    <name type="scientific">Wenzhouxiangella sediminis</name>
    <dbReference type="NCBI Taxonomy" id="1792836"/>
    <lineage>
        <taxon>Bacteria</taxon>
        <taxon>Pseudomonadati</taxon>
        <taxon>Pseudomonadota</taxon>
        <taxon>Gammaproteobacteria</taxon>
        <taxon>Chromatiales</taxon>
        <taxon>Wenzhouxiangellaceae</taxon>
        <taxon>Wenzhouxiangella</taxon>
    </lineage>
</organism>
<evidence type="ECO:0000256" key="1">
    <source>
        <dbReference type="SAM" id="MobiDB-lite"/>
    </source>
</evidence>
<dbReference type="EMBL" id="QUZK01000003">
    <property type="protein sequence ID" value="RFF32821.1"/>
    <property type="molecule type" value="Genomic_DNA"/>
</dbReference>
<accession>A0A3E1KCR5</accession>
<gene>
    <name evidence="2" type="ORF">DZC52_00350</name>
</gene>
<sequence>MDSKRRDKRAWPTAAVLALSLLLHAGLLFLPLPGPRHESPRRDAPTVTLDLLPRPAERAADNPERLPEPEQAPPEPTQRTAEPDSPEPEVAAQSPAKEPAQAEAEPAVAPAPPDTTATADRMQAQLLSAARALGRESERAEDDKGLQYEAAPALPSQPGWLNQYTGPVTASIDRWKGNDGSRSARIVTGSGQVFCIRTRAPTIAETFNPWMSSAVGMVRDCGRERPRAPDGSDPWVRRPEG</sequence>
<dbReference type="Proteomes" id="UP000260351">
    <property type="component" value="Unassembled WGS sequence"/>
</dbReference>
<dbReference type="AlphaFoldDB" id="A0A3E1KCR5"/>
<feature type="region of interest" description="Disordered" evidence="1">
    <location>
        <begin position="34"/>
        <end position="117"/>
    </location>
</feature>
<feature type="region of interest" description="Disordered" evidence="1">
    <location>
        <begin position="221"/>
        <end position="241"/>
    </location>
</feature>
<evidence type="ECO:0000313" key="2">
    <source>
        <dbReference type="EMBL" id="RFF32821.1"/>
    </source>
</evidence>
<reference evidence="2 3" key="1">
    <citation type="submission" date="2018-08" db="EMBL/GenBank/DDBJ databases">
        <title>Wenzhouxiangella salilacus sp. nov., a novel bacterium isolated from a saline lake in Xinjiang Province, China.</title>
        <authorList>
            <person name="Han S."/>
        </authorList>
    </citation>
    <scope>NUCLEOTIDE SEQUENCE [LARGE SCALE GENOMIC DNA]</scope>
    <source>
        <strain evidence="2 3">XDB06</strain>
    </source>
</reference>
<feature type="compositionally biased region" description="Basic and acidic residues" evidence="1">
    <location>
        <begin position="55"/>
        <end position="68"/>
    </location>
</feature>
<feature type="compositionally biased region" description="Low complexity" evidence="1">
    <location>
        <begin position="91"/>
        <end position="117"/>
    </location>
</feature>
<dbReference type="RefSeq" id="WP_116649135.1">
    <property type="nucleotide sequence ID" value="NZ_QUZK01000003.1"/>
</dbReference>